<evidence type="ECO:0000313" key="2">
    <source>
        <dbReference type="Proteomes" id="UP000054785"/>
    </source>
</evidence>
<dbReference type="AlphaFoldDB" id="A0A0W0TU23"/>
<dbReference type="PATRIC" id="fig|45065.4.peg.1491"/>
<organism evidence="1 2">
    <name type="scientific">Legionella geestiana</name>
    <dbReference type="NCBI Taxonomy" id="45065"/>
    <lineage>
        <taxon>Bacteria</taxon>
        <taxon>Pseudomonadati</taxon>
        <taxon>Pseudomonadota</taxon>
        <taxon>Gammaproteobacteria</taxon>
        <taxon>Legionellales</taxon>
        <taxon>Legionellaceae</taxon>
        <taxon>Legionella</taxon>
    </lineage>
</organism>
<reference evidence="1 2" key="1">
    <citation type="submission" date="2015-11" db="EMBL/GenBank/DDBJ databases">
        <title>Genomic analysis of 38 Legionella species identifies large and diverse effector repertoires.</title>
        <authorList>
            <person name="Burstein D."/>
            <person name="Amaro F."/>
            <person name="Zusman T."/>
            <person name="Lifshitz Z."/>
            <person name="Cohen O."/>
            <person name="Gilbert J.A."/>
            <person name="Pupko T."/>
            <person name="Shuman H.A."/>
            <person name="Segal G."/>
        </authorList>
    </citation>
    <scope>NUCLEOTIDE SEQUENCE [LARGE SCALE GENOMIC DNA]</scope>
    <source>
        <strain evidence="1 2">ATCC 49504</strain>
    </source>
</reference>
<accession>A0A0W0TU23</accession>
<dbReference type="STRING" id="45065.Lgee_1382"/>
<name>A0A0W0TU23_9GAMM</name>
<gene>
    <name evidence="1" type="primary">enhB_1</name>
    <name evidence="1" type="ORF">Lgee_1382</name>
</gene>
<evidence type="ECO:0000313" key="1">
    <source>
        <dbReference type="EMBL" id="KTC98936.1"/>
    </source>
</evidence>
<sequence>MKSACIKYVASIVLSGLVAGGAMAGAEPKSKSAREEMRSPLGCRDVGYRFELMVLKLFPEASGATQSMYFIYNKRPQAVTLYQMRNEESSRSLFMNHTVNAGQWAVLATGEPEMRFACTVAQGKSRYGKIVDCGESLKVCEFNNVKFGLNNRGNYWIVNSNTRSGALREVVHYGIIPAS</sequence>
<dbReference type="RefSeq" id="WP_028386579.1">
    <property type="nucleotide sequence ID" value="NZ_CAAAHN010000022.1"/>
</dbReference>
<comment type="caution">
    <text evidence="1">The sequence shown here is derived from an EMBL/GenBank/DDBJ whole genome shotgun (WGS) entry which is preliminary data.</text>
</comment>
<dbReference type="OrthoDB" id="5644080at2"/>
<proteinExistence type="predicted"/>
<protein>
    <submittedName>
        <fullName evidence="1">Enhanced entry protein EnhB</fullName>
    </submittedName>
</protein>
<dbReference type="EMBL" id="LNYC01000052">
    <property type="protein sequence ID" value="KTC98936.1"/>
    <property type="molecule type" value="Genomic_DNA"/>
</dbReference>
<dbReference type="Proteomes" id="UP000054785">
    <property type="component" value="Unassembled WGS sequence"/>
</dbReference>
<keyword evidence="2" id="KW-1185">Reference proteome</keyword>